<dbReference type="RefSeq" id="WP_344522378.1">
    <property type="nucleotide sequence ID" value="NZ_BAAAUG010000069.1"/>
</dbReference>
<evidence type="ECO:0000256" key="1">
    <source>
        <dbReference type="SAM" id="MobiDB-lite"/>
    </source>
</evidence>
<gene>
    <name evidence="2" type="ORF">GCM10010449_40340</name>
</gene>
<evidence type="ECO:0000313" key="3">
    <source>
        <dbReference type="Proteomes" id="UP001501637"/>
    </source>
</evidence>
<organism evidence="2 3">
    <name type="scientific">Streptomyces rectiviolaceus</name>
    <dbReference type="NCBI Taxonomy" id="332591"/>
    <lineage>
        <taxon>Bacteria</taxon>
        <taxon>Bacillati</taxon>
        <taxon>Actinomycetota</taxon>
        <taxon>Actinomycetes</taxon>
        <taxon>Kitasatosporales</taxon>
        <taxon>Streptomycetaceae</taxon>
        <taxon>Streptomyces</taxon>
    </lineage>
</organism>
<dbReference type="EMBL" id="BAAAUG010000069">
    <property type="protein sequence ID" value="GAA3114068.1"/>
    <property type="molecule type" value="Genomic_DNA"/>
</dbReference>
<protein>
    <submittedName>
        <fullName evidence="2">Uncharacterized protein</fullName>
    </submittedName>
</protein>
<evidence type="ECO:0000313" key="2">
    <source>
        <dbReference type="EMBL" id="GAA3114068.1"/>
    </source>
</evidence>
<comment type="caution">
    <text evidence="2">The sequence shown here is derived from an EMBL/GenBank/DDBJ whole genome shotgun (WGS) entry which is preliminary data.</text>
</comment>
<keyword evidence="3" id="KW-1185">Reference proteome</keyword>
<accession>A0ABP6MHG6</accession>
<dbReference type="Proteomes" id="UP001501637">
    <property type="component" value="Unassembled WGS sequence"/>
</dbReference>
<name>A0ABP6MHG6_9ACTN</name>
<reference evidence="3" key="1">
    <citation type="journal article" date="2019" name="Int. J. Syst. Evol. Microbiol.">
        <title>The Global Catalogue of Microorganisms (GCM) 10K type strain sequencing project: providing services to taxonomists for standard genome sequencing and annotation.</title>
        <authorList>
            <consortium name="The Broad Institute Genomics Platform"/>
            <consortium name="The Broad Institute Genome Sequencing Center for Infectious Disease"/>
            <person name="Wu L."/>
            <person name="Ma J."/>
        </authorList>
    </citation>
    <scope>NUCLEOTIDE SEQUENCE [LARGE SCALE GENOMIC DNA]</scope>
    <source>
        <strain evidence="3">JCM 9092</strain>
    </source>
</reference>
<sequence length="83" mass="8841">MDSTSTTTGCLLDQEGRDPSYAELADAYGTNPPIYSTLVAEWWARGRMVPGWHDAQWTALTAPPSAGRRDDVDAGADAGRGNA</sequence>
<feature type="region of interest" description="Disordered" evidence="1">
    <location>
        <begin position="60"/>
        <end position="83"/>
    </location>
</feature>
<proteinExistence type="predicted"/>